<feature type="compositionally biased region" description="Pro residues" evidence="1">
    <location>
        <begin position="213"/>
        <end position="223"/>
    </location>
</feature>
<reference evidence="2" key="3">
    <citation type="submission" date="2025-09" db="UniProtKB">
        <authorList>
            <consortium name="Ensembl"/>
        </authorList>
    </citation>
    <scope>IDENTIFICATION</scope>
</reference>
<dbReference type="Proteomes" id="UP000694382">
    <property type="component" value="Chromosome 2"/>
</dbReference>
<evidence type="ECO:0000256" key="1">
    <source>
        <dbReference type="SAM" id="MobiDB-lite"/>
    </source>
</evidence>
<feature type="compositionally biased region" description="Pro residues" evidence="1">
    <location>
        <begin position="230"/>
        <end position="240"/>
    </location>
</feature>
<reference evidence="2" key="1">
    <citation type="submission" date="2020-02" db="EMBL/GenBank/DDBJ databases">
        <authorList>
            <person name="Enbody D E."/>
            <person name="Pettersson E M."/>
        </authorList>
    </citation>
    <scope>NUCLEOTIDE SEQUENCE [LARGE SCALE GENOMIC DNA]</scope>
</reference>
<dbReference type="InterPro" id="IPR038499">
    <property type="entry name" value="BRO1_sf"/>
</dbReference>
<accession>A0A8U8BV11</accession>
<sequence>MEAVPRMPMIWLDLKEAGEFAFNAAVKKFVLKNYGENPESYNEELRKLELLRQVRGDPGGSGAALPSPRAGAARLPGLWPRSSPWVIPAIRGHELLAGGGRDTPGAGPGGPRQPPAGAGIPPEAGGREPSPCCCCSLLPRCAPGWLSQPWELCGGAEPQFPTPLPPIHEGAPPGSFLGALSCSRGFPGALPHPMLLLGLPCRTAPVPAQNVSPEPPPALPAPVPAQNVSPEPPPALPAPVPAQNVSPEPPPALPAQRPWPPLLFLPRTCPLSLSLLLFLPRTCPLSLPLLSLLLFLPRTCPLSLSLLSLLLFLPRTCPLSLSLLLFLPRTCPLSLSLLLFLPRTCPLSLPLLSLLLFLPRACSPEPLP</sequence>
<keyword evidence="3" id="KW-1185">Reference proteome</keyword>
<dbReference type="GO" id="GO:0005768">
    <property type="term" value="C:endosome"/>
    <property type="evidence" value="ECO:0007669"/>
    <property type="project" value="TreeGrafter"/>
</dbReference>
<feature type="region of interest" description="Disordered" evidence="1">
    <location>
        <begin position="96"/>
        <end position="123"/>
    </location>
</feature>
<reference evidence="2" key="2">
    <citation type="submission" date="2025-08" db="UniProtKB">
        <authorList>
            <consortium name="Ensembl"/>
        </authorList>
    </citation>
    <scope>IDENTIFICATION</scope>
</reference>
<proteinExistence type="predicted"/>
<dbReference type="GO" id="GO:0045022">
    <property type="term" value="P:early endosome to late endosome transport"/>
    <property type="evidence" value="ECO:0007669"/>
    <property type="project" value="TreeGrafter"/>
</dbReference>
<feature type="compositionally biased region" description="Gly residues" evidence="1">
    <location>
        <begin position="97"/>
        <end position="110"/>
    </location>
</feature>
<dbReference type="PANTHER" id="PTHR23030:SF30">
    <property type="entry name" value="TYROSINE-PROTEIN PHOSPHATASE NON-RECEPTOR TYPE 23"/>
    <property type="match status" value="1"/>
</dbReference>
<dbReference type="GO" id="GO:0043328">
    <property type="term" value="P:protein transport to vacuole involved in ubiquitin-dependent protein catabolic process via the multivesicular body sorting pathway"/>
    <property type="evidence" value="ECO:0007669"/>
    <property type="project" value="TreeGrafter"/>
</dbReference>
<dbReference type="AlphaFoldDB" id="A0A8U8BV11"/>
<protein>
    <submittedName>
        <fullName evidence="2">Uncharacterized protein</fullName>
    </submittedName>
</protein>
<dbReference type="Ensembl" id="ENSCPVT00000027173.1">
    <property type="protein sequence ID" value="ENSCPVP00000026730.1"/>
    <property type="gene ID" value="ENSCPVG00000017613.1"/>
</dbReference>
<organism evidence="2 3">
    <name type="scientific">Geospiza parvula</name>
    <name type="common">Small tree-finch</name>
    <name type="synonym">Camarhynchus parvulus</name>
    <dbReference type="NCBI Taxonomy" id="87175"/>
    <lineage>
        <taxon>Eukaryota</taxon>
        <taxon>Metazoa</taxon>
        <taxon>Chordata</taxon>
        <taxon>Craniata</taxon>
        <taxon>Vertebrata</taxon>
        <taxon>Euteleostomi</taxon>
        <taxon>Archelosauria</taxon>
        <taxon>Archosauria</taxon>
        <taxon>Dinosauria</taxon>
        <taxon>Saurischia</taxon>
        <taxon>Theropoda</taxon>
        <taxon>Coelurosauria</taxon>
        <taxon>Aves</taxon>
        <taxon>Neognathae</taxon>
        <taxon>Neoaves</taxon>
        <taxon>Telluraves</taxon>
        <taxon>Australaves</taxon>
        <taxon>Passeriformes</taxon>
        <taxon>Thraupidae</taxon>
        <taxon>Camarhynchus</taxon>
    </lineage>
</organism>
<evidence type="ECO:0000313" key="3">
    <source>
        <dbReference type="Proteomes" id="UP000694382"/>
    </source>
</evidence>
<evidence type="ECO:0000313" key="2">
    <source>
        <dbReference type="Ensembl" id="ENSCPVP00000026730.1"/>
    </source>
</evidence>
<dbReference type="PANTHER" id="PTHR23030">
    <property type="entry name" value="PCD6 INTERACTING PROTEIN-RELATED"/>
    <property type="match status" value="1"/>
</dbReference>
<name>A0A8U8BV11_GEOPR</name>
<feature type="region of interest" description="Disordered" evidence="1">
    <location>
        <begin position="208"/>
        <end position="253"/>
    </location>
</feature>
<dbReference type="Gene3D" id="1.25.40.280">
    <property type="entry name" value="alix/aip1 like domains"/>
    <property type="match status" value="1"/>
</dbReference>
<dbReference type="GO" id="GO:0032456">
    <property type="term" value="P:endocytic recycling"/>
    <property type="evidence" value="ECO:0007669"/>
    <property type="project" value="TreeGrafter"/>
</dbReference>